<comment type="caution">
    <text evidence="1">The sequence shown here is derived from an EMBL/GenBank/DDBJ whole genome shotgun (WGS) entry which is preliminary data.</text>
</comment>
<organism evidence="1 2">
    <name type="scientific">Kipferlia bialata</name>
    <dbReference type="NCBI Taxonomy" id="797122"/>
    <lineage>
        <taxon>Eukaryota</taxon>
        <taxon>Metamonada</taxon>
        <taxon>Carpediemonas-like organisms</taxon>
        <taxon>Kipferlia</taxon>
    </lineage>
</organism>
<dbReference type="AlphaFoldDB" id="A0A9K3GKY9"/>
<reference evidence="1 2" key="1">
    <citation type="journal article" date="2018" name="PLoS ONE">
        <title>The draft genome of Kipferlia bialata reveals reductive genome evolution in fornicate parasites.</title>
        <authorList>
            <person name="Tanifuji G."/>
            <person name="Takabayashi S."/>
            <person name="Kume K."/>
            <person name="Takagi M."/>
            <person name="Nakayama T."/>
            <person name="Kamikawa R."/>
            <person name="Inagaki Y."/>
            <person name="Hashimoto T."/>
        </authorList>
    </citation>
    <scope>NUCLEOTIDE SEQUENCE [LARGE SCALE GENOMIC DNA]</scope>
    <source>
        <strain evidence="1">NY0173</strain>
    </source>
</reference>
<protein>
    <submittedName>
        <fullName evidence="1">Uncharacterized protein</fullName>
    </submittedName>
</protein>
<accession>A0A9K3GKY9</accession>
<sequence>MPSRIRGSSALESVMRHVFQTREGPGRQSAATDSHLLHLFQTLCAEDEEVAAVLHPMMRHVGTLSPGMRDEAATLHERISALQVGEVAPVLIAAHNTLLCFVKYPRTPGLPPLPDGSLALLCFDLDIPTAPSMGHISTRDIGGAGVASAVGASLQGPRQV</sequence>
<dbReference type="EMBL" id="BDIP01003364">
    <property type="protein sequence ID" value="GIQ87614.1"/>
    <property type="molecule type" value="Genomic_DNA"/>
</dbReference>
<proteinExistence type="predicted"/>
<evidence type="ECO:0000313" key="1">
    <source>
        <dbReference type="EMBL" id="GIQ87614.1"/>
    </source>
</evidence>
<gene>
    <name evidence="1" type="ORF">KIPB_009688</name>
</gene>
<dbReference type="Proteomes" id="UP000265618">
    <property type="component" value="Unassembled WGS sequence"/>
</dbReference>
<evidence type="ECO:0000313" key="2">
    <source>
        <dbReference type="Proteomes" id="UP000265618"/>
    </source>
</evidence>
<name>A0A9K3GKY9_9EUKA</name>
<keyword evidence="2" id="KW-1185">Reference proteome</keyword>